<dbReference type="PANTHER" id="PTHR43341:SF20">
    <property type="entry name" value="AAT FAMILY AMINO ACID TRANSPORTER"/>
    <property type="match status" value="1"/>
</dbReference>
<feature type="region of interest" description="Disordered" evidence="7">
    <location>
        <begin position="1"/>
        <end position="52"/>
    </location>
</feature>
<feature type="compositionally biased region" description="Polar residues" evidence="7">
    <location>
        <begin position="9"/>
        <end position="23"/>
    </location>
</feature>
<feature type="transmembrane region" description="Helical" evidence="8">
    <location>
        <begin position="536"/>
        <end position="556"/>
    </location>
</feature>
<dbReference type="OrthoDB" id="3900342at2759"/>
<dbReference type="PROSITE" id="PS00218">
    <property type="entry name" value="AMINO_ACID_PERMEASE_1"/>
    <property type="match status" value="1"/>
</dbReference>
<dbReference type="STRING" id="930990.A0A067MP47"/>
<reference evidence="11" key="1">
    <citation type="journal article" date="2014" name="Proc. Natl. Acad. Sci. U.S.A.">
        <title>Extensive sampling of basidiomycete genomes demonstrates inadequacy of the white-rot/brown-rot paradigm for wood decay fungi.</title>
        <authorList>
            <person name="Riley R."/>
            <person name="Salamov A.A."/>
            <person name="Brown D.W."/>
            <person name="Nagy L.G."/>
            <person name="Floudas D."/>
            <person name="Held B.W."/>
            <person name="Levasseur A."/>
            <person name="Lombard V."/>
            <person name="Morin E."/>
            <person name="Otillar R."/>
            <person name="Lindquist E.A."/>
            <person name="Sun H."/>
            <person name="LaButti K.M."/>
            <person name="Schmutz J."/>
            <person name="Jabbour D."/>
            <person name="Luo H."/>
            <person name="Baker S.E."/>
            <person name="Pisabarro A.G."/>
            <person name="Walton J.D."/>
            <person name="Blanchette R.A."/>
            <person name="Henrissat B."/>
            <person name="Martin F."/>
            <person name="Cullen D."/>
            <person name="Hibbett D.S."/>
            <person name="Grigoriev I.V."/>
        </authorList>
    </citation>
    <scope>NUCLEOTIDE SEQUENCE [LARGE SCALE GENOMIC DNA]</scope>
    <source>
        <strain evidence="11">FD-172 SS1</strain>
    </source>
</reference>
<feature type="transmembrane region" description="Helical" evidence="8">
    <location>
        <begin position="280"/>
        <end position="305"/>
    </location>
</feature>
<keyword evidence="2" id="KW-0813">Transport</keyword>
<feature type="transmembrane region" description="Helical" evidence="8">
    <location>
        <begin position="317"/>
        <end position="340"/>
    </location>
</feature>
<evidence type="ECO:0000259" key="9">
    <source>
        <dbReference type="Pfam" id="PF00324"/>
    </source>
</evidence>
<feature type="transmembrane region" description="Helical" evidence="8">
    <location>
        <begin position="116"/>
        <end position="137"/>
    </location>
</feature>
<keyword evidence="3 8" id="KW-0812">Transmembrane</keyword>
<evidence type="ECO:0000256" key="2">
    <source>
        <dbReference type="ARBA" id="ARBA00022448"/>
    </source>
</evidence>
<evidence type="ECO:0000256" key="1">
    <source>
        <dbReference type="ARBA" id="ARBA00004141"/>
    </source>
</evidence>
<dbReference type="GO" id="GO:0015171">
    <property type="term" value="F:amino acid transmembrane transporter activity"/>
    <property type="evidence" value="ECO:0007669"/>
    <property type="project" value="TreeGrafter"/>
</dbReference>
<keyword evidence="11" id="KW-1185">Reference proteome</keyword>
<feature type="transmembrane region" description="Helical" evidence="8">
    <location>
        <begin position="476"/>
        <end position="500"/>
    </location>
</feature>
<name>A0A067MP47_BOTB1</name>
<evidence type="ECO:0000313" key="11">
    <source>
        <dbReference type="Proteomes" id="UP000027195"/>
    </source>
</evidence>
<evidence type="ECO:0000313" key="10">
    <source>
        <dbReference type="EMBL" id="KDQ13667.1"/>
    </source>
</evidence>
<feature type="transmembrane region" description="Helical" evidence="8">
    <location>
        <begin position="593"/>
        <end position="617"/>
    </location>
</feature>
<keyword evidence="4" id="KW-0029">Amino-acid transport</keyword>
<proteinExistence type="predicted"/>
<evidence type="ECO:0000256" key="7">
    <source>
        <dbReference type="SAM" id="MobiDB-lite"/>
    </source>
</evidence>
<dbReference type="PANTHER" id="PTHR43341">
    <property type="entry name" value="AMINO ACID PERMEASE"/>
    <property type="match status" value="1"/>
</dbReference>
<comment type="subcellular location">
    <subcellularLocation>
        <location evidence="1">Membrane</location>
        <topology evidence="1">Multi-pass membrane protein</topology>
    </subcellularLocation>
</comment>
<dbReference type="InterPro" id="IPR050524">
    <property type="entry name" value="APC_YAT"/>
</dbReference>
<dbReference type="AlphaFoldDB" id="A0A067MP47"/>
<feature type="compositionally biased region" description="Polar residues" evidence="7">
    <location>
        <begin position="37"/>
        <end position="46"/>
    </location>
</feature>
<feature type="transmembrane region" description="Helical" evidence="8">
    <location>
        <begin position="374"/>
        <end position="393"/>
    </location>
</feature>
<dbReference type="Gene3D" id="1.20.1740.10">
    <property type="entry name" value="Amino acid/polyamine transporter I"/>
    <property type="match status" value="1"/>
</dbReference>
<gene>
    <name evidence="10" type="ORF">BOTBODRAFT_146052</name>
</gene>
<sequence>MDSPGPVSALSSPTSQTKTLRNSTHGDSHFPDDLDTKQPTSASSPQGLGDDNSQRVFHKQTLVYEQLEAVAGTSQKHLIVPPQLSMGAVIAISISGVIGTGLFLGTSDALWHSGPAGILVGYTIMGTISYCVVVSLAEMAAYYPHIKGGIVGLIHCYAHPAVAFGSAWLSWYQWTFTYTSHITDAVIAMGFYNLERFNALWVTIFLLAAVIVNYAGSRFMGNVQICFATLKVITATGLVLFGLIFDLGGVSGQERIGFRYWSKPGASTQYLGIPGGAGRFLGILQITMQAAFSFLGCELPIIVAGDMKDASKKLPQVVKLVWSCVFLCYFFTIFVMGMIIPYNDDALRLENTTADSSAFVIVIQRAGIKALPGIVNASFIISAWSAATVDLLAANRYLYFLACLRHAPAFCKHRLDKKPTLKWKDPASGDRDPKSRDNKKSRMDVLLRNTWSLPVSSLIGLLAYTSTNPRGYAAKAFSWISGGSSATGLLSWVAMLYTYIRWHYRTKVYQKFPDVTRGQPNQDRLKSLRHWGQPYLAYYAFIMCALILLFSGWASLVAGTAEGKIMIAEEGDDGRHTHGNLTAMVEEFPPNTVVSTFITAYIPIPIFLLLVFGYNLIDKTLVDIYGFELHSEREIFVDQGIAGDPEAVDPQSPGFKRE</sequence>
<feature type="transmembrane region" description="Helical" evidence="8">
    <location>
        <begin position="445"/>
        <end position="464"/>
    </location>
</feature>
<dbReference type="InterPro" id="IPR004840">
    <property type="entry name" value="Amino_acid_permease_CS"/>
</dbReference>
<dbReference type="HOGENOM" id="CLU_007946_12_1_1"/>
<keyword evidence="6 8" id="KW-0472">Membrane</keyword>
<dbReference type="InterPro" id="IPR004841">
    <property type="entry name" value="AA-permease/SLC12A_dom"/>
</dbReference>
<dbReference type="InParanoid" id="A0A067MP47"/>
<feature type="compositionally biased region" description="Basic and acidic residues" evidence="7">
    <location>
        <begin position="24"/>
        <end position="36"/>
    </location>
</feature>
<feature type="transmembrane region" description="Helical" evidence="8">
    <location>
        <begin position="223"/>
        <end position="245"/>
    </location>
</feature>
<evidence type="ECO:0000256" key="3">
    <source>
        <dbReference type="ARBA" id="ARBA00022692"/>
    </source>
</evidence>
<evidence type="ECO:0000256" key="4">
    <source>
        <dbReference type="ARBA" id="ARBA00022970"/>
    </source>
</evidence>
<dbReference type="Proteomes" id="UP000027195">
    <property type="component" value="Unassembled WGS sequence"/>
</dbReference>
<evidence type="ECO:0000256" key="8">
    <source>
        <dbReference type="SAM" id="Phobius"/>
    </source>
</evidence>
<dbReference type="GO" id="GO:0016020">
    <property type="term" value="C:membrane"/>
    <property type="evidence" value="ECO:0007669"/>
    <property type="project" value="UniProtKB-SubCell"/>
</dbReference>
<feature type="transmembrane region" description="Helical" evidence="8">
    <location>
        <begin position="84"/>
        <end position="104"/>
    </location>
</feature>
<keyword evidence="5 8" id="KW-1133">Transmembrane helix</keyword>
<protein>
    <recommendedName>
        <fullName evidence="9">Amino acid permease/ SLC12A domain-containing protein</fullName>
    </recommendedName>
</protein>
<feature type="transmembrane region" description="Helical" evidence="8">
    <location>
        <begin position="199"/>
        <end position="216"/>
    </location>
</feature>
<evidence type="ECO:0000256" key="6">
    <source>
        <dbReference type="ARBA" id="ARBA00023136"/>
    </source>
</evidence>
<organism evidence="10 11">
    <name type="scientific">Botryobasidium botryosum (strain FD-172 SS1)</name>
    <dbReference type="NCBI Taxonomy" id="930990"/>
    <lineage>
        <taxon>Eukaryota</taxon>
        <taxon>Fungi</taxon>
        <taxon>Dikarya</taxon>
        <taxon>Basidiomycota</taxon>
        <taxon>Agaricomycotina</taxon>
        <taxon>Agaricomycetes</taxon>
        <taxon>Cantharellales</taxon>
        <taxon>Botryobasidiaceae</taxon>
        <taxon>Botryobasidium</taxon>
    </lineage>
</organism>
<feature type="domain" description="Amino acid permease/ SLC12A" evidence="9">
    <location>
        <begin position="89"/>
        <end position="412"/>
    </location>
</feature>
<feature type="transmembrane region" description="Helical" evidence="8">
    <location>
        <begin position="149"/>
        <end position="171"/>
    </location>
</feature>
<accession>A0A067MP47</accession>
<evidence type="ECO:0000256" key="5">
    <source>
        <dbReference type="ARBA" id="ARBA00022989"/>
    </source>
</evidence>
<dbReference type="EMBL" id="KL198042">
    <property type="protein sequence ID" value="KDQ13667.1"/>
    <property type="molecule type" value="Genomic_DNA"/>
</dbReference>
<dbReference type="Pfam" id="PF00324">
    <property type="entry name" value="AA_permease"/>
    <property type="match status" value="1"/>
</dbReference>